<gene>
    <name evidence="3" type="ORF">PFLCHA0_c20760</name>
</gene>
<dbReference type="PANTHER" id="PTHR43861:SF1">
    <property type="entry name" value="TRANS-ACONITATE 2-METHYLTRANSFERASE"/>
    <property type="match status" value="1"/>
</dbReference>
<dbReference type="Pfam" id="PF08241">
    <property type="entry name" value="Methyltransf_11"/>
    <property type="match status" value="1"/>
</dbReference>
<evidence type="ECO:0000313" key="4">
    <source>
        <dbReference type="Proteomes" id="UP000013940"/>
    </source>
</evidence>
<dbReference type="EMBL" id="CP003190">
    <property type="protein sequence ID" value="AGL83857.1"/>
    <property type="molecule type" value="Genomic_DNA"/>
</dbReference>
<dbReference type="CDD" id="cd02440">
    <property type="entry name" value="AdoMet_MTases"/>
    <property type="match status" value="1"/>
</dbReference>
<protein>
    <recommendedName>
        <fullName evidence="2">Methyltransferase type 11 domain-containing protein</fullName>
    </recommendedName>
</protein>
<evidence type="ECO:0000259" key="2">
    <source>
        <dbReference type="Pfam" id="PF08241"/>
    </source>
</evidence>
<reference evidence="4" key="1">
    <citation type="journal article" date="2014" name="Genome Announc.">
        <title>Full-genome sequence of the plant growth-promoting bacterium Pseudomonas protegens CHA0.</title>
        <authorList>
            <person name="Jousset A."/>
            <person name="Schuldes J."/>
            <person name="Keel C."/>
            <person name="Maurhofer M."/>
            <person name="Daniel R."/>
            <person name="Scheu S."/>
            <person name="Thuermer A."/>
        </authorList>
    </citation>
    <scope>NUCLEOTIDE SEQUENCE [LARGE SCALE GENOMIC DNA]</scope>
    <source>
        <strain evidence="4">DSM 19095 / LMG 27888 / CFBP 6595 / CHA0</strain>
    </source>
</reference>
<feature type="domain" description="Methyltransferase type 11" evidence="2">
    <location>
        <begin position="97"/>
        <end position="195"/>
    </location>
</feature>
<dbReference type="KEGG" id="pprc:PFLCHA0_c20760"/>
<dbReference type="HOGENOM" id="CLU_058981_0_0_6"/>
<dbReference type="PANTHER" id="PTHR43861">
    <property type="entry name" value="TRANS-ACONITATE 2-METHYLTRANSFERASE-RELATED"/>
    <property type="match status" value="1"/>
</dbReference>
<evidence type="ECO:0000256" key="1">
    <source>
        <dbReference type="SAM" id="MobiDB-lite"/>
    </source>
</evidence>
<dbReference type="eggNOG" id="COG0500">
    <property type="taxonomic scope" value="Bacteria"/>
</dbReference>
<dbReference type="Gene3D" id="3.40.50.150">
    <property type="entry name" value="Vaccinia Virus protein VP39"/>
    <property type="match status" value="1"/>
</dbReference>
<name>A0A2C9EJM0_PSEPH</name>
<dbReference type="Proteomes" id="UP000013940">
    <property type="component" value="Chromosome"/>
</dbReference>
<dbReference type="SUPFAM" id="SSF53335">
    <property type="entry name" value="S-adenosyl-L-methionine-dependent methyltransferases"/>
    <property type="match status" value="1"/>
</dbReference>
<sequence>MPNVLKKIIQQLSGRAVAAPVPPDDMSEEQRKAQTAEHWSQNQAGSDAFSADVYWLAVPAVQQRHQQKATAGSGHAHWVPYCLNTFLADRLPVPRMLSIGCGTGTLERELYKLQAFQDCDAVDIAPAALDTARAEAAALGARTLHYSLTDVERVQLPSAHYDAVWFNGSLHHIRQLEKVCANVRQALKADGWLFFNEYVGANHFAFDQAQCAAISHAFALIPPAMRRSFVQGSYGQVQNNVPLPDPQEVVKVDPSEAVRSQDILKVVEQHFQIQALNTCGGTLLQFLLHGIAGNFKADDPQAMRVLRMLFDIEDGLIESGTLNSDFVIVAATPKQSESVP</sequence>
<dbReference type="AlphaFoldDB" id="A0A2C9EJM0"/>
<organism evidence="3 4">
    <name type="scientific">Pseudomonas protegens (strain DSM 19095 / LMG 27888 / CFBP 6595 / CHA0)</name>
    <dbReference type="NCBI Taxonomy" id="1124983"/>
    <lineage>
        <taxon>Bacteria</taxon>
        <taxon>Pseudomonadati</taxon>
        <taxon>Pseudomonadota</taxon>
        <taxon>Gammaproteobacteria</taxon>
        <taxon>Pseudomonadales</taxon>
        <taxon>Pseudomonadaceae</taxon>
        <taxon>Pseudomonas</taxon>
    </lineage>
</organism>
<dbReference type="InterPro" id="IPR029063">
    <property type="entry name" value="SAM-dependent_MTases_sf"/>
</dbReference>
<accession>A0A2C9EJM0</accession>
<dbReference type="InterPro" id="IPR013216">
    <property type="entry name" value="Methyltransf_11"/>
</dbReference>
<evidence type="ECO:0000313" key="3">
    <source>
        <dbReference type="EMBL" id="AGL83857.1"/>
    </source>
</evidence>
<proteinExistence type="predicted"/>
<feature type="region of interest" description="Disordered" evidence="1">
    <location>
        <begin position="16"/>
        <end position="42"/>
    </location>
</feature>
<dbReference type="GO" id="GO:0008757">
    <property type="term" value="F:S-adenosylmethionine-dependent methyltransferase activity"/>
    <property type="evidence" value="ECO:0007669"/>
    <property type="project" value="InterPro"/>
</dbReference>